<organism evidence="3 4">
    <name type="scientific">Miscanthus lutarioriparius</name>
    <dbReference type="NCBI Taxonomy" id="422564"/>
    <lineage>
        <taxon>Eukaryota</taxon>
        <taxon>Viridiplantae</taxon>
        <taxon>Streptophyta</taxon>
        <taxon>Embryophyta</taxon>
        <taxon>Tracheophyta</taxon>
        <taxon>Spermatophyta</taxon>
        <taxon>Magnoliopsida</taxon>
        <taxon>Liliopsida</taxon>
        <taxon>Poales</taxon>
        <taxon>Poaceae</taxon>
        <taxon>PACMAD clade</taxon>
        <taxon>Panicoideae</taxon>
        <taxon>Andropogonodae</taxon>
        <taxon>Andropogoneae</taxon>
        <taxon>Saccharinae</taxon>
        <taxon>Miscanthus</taxon>
    </lineage>
</organism>
<dbReference type="InterPro" id="IPR027443">
    <property type="entry name" value="IPNS-like_sf"/>
</dbReference>
<evidence type="ECO:0000256" key="1">
    <source>
        <dbReference type="SAM" id="MobiDB-lite"/>
    </source>
</evidence>
<protein>
    <recommendedName>
        <fullName evidence="2">Fe2OG dioxygenase domain-containing protein</fullName>
    </recommendedName>
</protein>
<dbReference type="AlphaFoldDB" id="A0A811QZE5"/>
<feature type="region of interest" description="Disordered" evidence="1">
    <location>
        <begin position="322"/>
        <end position="345"/>
    </location>
</feature>
<dbReference type="PANTHER" id="PTHR23272:SF187">
    <property type="entry name" value="AC9 TRANSPOSASE-RELATED"/>
    <property type="match status" value="1"/>
</dbReference>
<sequence>MPHLESSASPTPTRRSLSTLRKPVRGDRSVDGGDSAAVVDAIRRATVEWGFHFFHVTGHGVPNEAMHAAVVGVPRSRRRGRHVGSDKRRLYSREPGKAVKYYCNLDLFQSPVANWRTRSTRRRRRPAREPQLLSESLGFKPSYLSDIERNQGQTIVGHYYPRCPQHEVAMLWEFGTRRHSDSGFLTIVLQDQIGGLQILRDDRWVDVEPTPGTFVVNIGDLLQLVSNGKFSSVEHRVVANNGEPRVSVVCFFNTFFHPASTRMYDPIKELLLEENRPLYRETPVRDYVARYFAVGLDGREKTALNDFRLMAAASANESVCASTGASPATAPVGTGESAPNPQPPATLALKETTTVAGGGGAANVVITEEETGVDGTCSAGVEPSTKRQKKTTSKVWDFYTKLTVTHKRDDGTTEVQVWAKCKKCSYKTRGQHKGTVLASEFIKGIMSWNLEKRLFALTLDNASNKNKCVISVVKELNKLAKLQKYSPLICGGIFFHVRCLCHILNLVAQNGLTVIGSAVKNIRAIIVILKNSPLQWEEFEKCADFFNLNNKSGLPLDVSTRWNSTYEMLSHAIYYRNAFDRLVYLHKDKYKHCAPSDDEWEMAASFCKCLKLFNDATVLFSGTQYPTANMFWWKFCDIKLAITEWCASADILIASMAQAMQEKYDKYWKKSNIALAVACFLDPRYKKRLIEYFLQRIYKDRAPAELSLIMDVVKRLFKAYLSSIPSQTSKASAQSEPIVAPAHTSEENADIEEFLYEDEVNRSEVKSAFSCSGRIVNKFRTRLDPEMVEALVCSKDWGLASKKDRNYKIASILEDFCDTVSTLADEAETENQATEEGSGNAEDHEDSDLDDMDGWIWTTED</sequence>
<dbReference type="InterPro" id="IPR025525">
    <property type="entry name" value="hAT-like_transposase_RNase-H"/>
</dbReference>
<dbReference type="GO" id="GO:0046983">
    <property type="term" value="F:protein dimerization activity"/>
    <property type="evidence" value="ECO:0007669"/>
    <property type="project" value="InterPro"/>
</dbReference>
<dbReference type="PROSITE" id="PS51471">
    <property type="entry name" value="FE2OG_OXY"/>
    <property type="match status" value="1"/>
</dbReference>
<dbReference type="Gene3D" id="2.60.120.330">
    <property type="entry name" value="B-lactam Antibiotic, Isopenicillin N Synthase, Chain"/>
    <property type="match status" value="1"/>
</dbReference>
<dbReference type="InterPro" id="IPR012337">
    <property type="entry name" value="RNaseH-like_sf"/>
</dbReference>
<accession>A0A811QZE5</accession>
<proteinExistence type="predicted"/>
<dbReference type="GO" id="GO:0003677">
    <property type="term" value="F:DNA binding"/>
    <property type="evidence" value="ECO:0007669"/>
    <property type="project" value="InterPro"/>
</dbReference>
<comment type="caution">
    <text evidence="3">The sequence shown here is derived from an EMBL/GenBank/DDBJ whole genome shotgun (WGS) entry which is preliminary data.</text>
</comment>
<dbReference type="InterPro" id="IPR005123">
    <property type="entry name" value="Oxoglu/Fe-dep_dioxygenase_dom"/>
</dbReference>
<dbReference type="Pfam" id="PF14372">
    <property type="entry name" value="hAT-like_RNase-H"/>
    <property type="match status" value="1"/>
</dbReference>
<keyword evidence="4" id="KW-1185">Reference proteome</keyword>
<dbReference type="OrthoDB" id="1607513at2759"/>
<name>A0A811QZE5_9POAL</name>
<feature type="region of interest" description="Disordered" evidence="1">
    <location>
        <begin position="824"/>
        <end position="861"/>
    </location>
</feature>
<dbReference type="SUPFAM" id="SSF51197">
    <property type="entry name" value="Clavaminate synthase-like"/>
    <property type="match status" value="1"/>
</dbReference>
<feature type="compositionally biased region" description="Polar residues" evidence="1">
    <location>
        <begin position="1"/>
        <end position="19"/>
    </location>
</feature>
<reference evidence="3" key="1">
    <citation type="submission" date="2020-10" db="EMBL/GenBank/DDBJ databases">
        <authorList>
            <person name="Han B."/>
            <person name="Lu T."/>
            <person name="Zhao Q."/>
            <person name="Huang X."/>
            <person name="Zhao Y."/>
        </authorList>
    </citation>
    <scope>NUCLEOTIDE SEQUENCE</scope>
</reference>
<dbReference type="SUPFAM" id="SSF53098">
    <property type="entry name" value="Ribonuclease H-like"/>
    <property type="match status" value="1"/>
</dbReference>
<dbReference type="Proteomes" id="UP000604825">
    <property type="component" value="Unassembled WGS sequence"/>
</dbReference>
<feature type="region of interest" description="Disordered" evidence="1">
    <location>
        <begin position="1"/>
        <end position="34"/>
    </location>
</feature>
<evidence type="ECO:0000259" key="2">
    <source>
        <dbReference type="PROSITE" id="PS51471"/>
    </source>
</evidence>
<dbReference type="InterPro" id="IPR008906">
    <property type="entry name" value="HATC_C_dom"/>
</dbReference>
<dbReference type="EMBL" id="CAJGYO010000012">
    <property type="protein sequence ID" value="CAD6264144.1"/>
    <property type="molecule type" value="Genomic_DNA"/>
</dbReference>
<dbReference type="Pfam" id="PF03171">
    <property type="entry name" value="2OG-FeII_Oxy"/>
    <property type="match status" value="1"/>
</dbReference>
<dbReference type="PANTHER" id="PTHR23272">
    <property type="entry name" value="BED FINGER-RELATED"/>
    <property type="match status" value="1"/>
</dbReference>
<evidence type="ECO:0000313" key="4">
    <source>
        <dbReference type="Proteomes" id="UP000604825"/>
    </source>
</evidence>
<dbReference type="Pfam" id="PF05699">
    <property type="entry name" value="Dimer_Tnp_hAT"/>
    <property type="match status" value="1"/>
</dbReference>
<feature type="domain" description="Fe2OG dioxygenase" evidence="2">
    <location>
        <begin position="146"/>
        <end position="258"/>
    </location>
</feature>
<gene>
    <name evidence="3" type="ORF">NCGR_LOCUS47449</name>
</gene>
<dbReference type="InterPro" id="IPR044861">
    <property type="entry name" value="IPNS-like_FE2OG_OXY"/>
</dbReference>
<evidence type="ECO:0000313" key="3">
    <source>
        <dbReference type="EMBL" id="CAD6264144.1"/>
    </source>
</evidence>
<feature type="compositionally biased region" description="Acidic residues" evidence="1">
    <location>
        <begin position="843"/>
        <end position="861"/>
    </location>
</feature>